<evidence type="ECO:0000313" key="3">
    <source>
        <dbReference type="EMBL" id="SPD46735.1"/>
    </source>
</evidence>
<feature type="region of interest" description="Disordered" evidence="1">
    <location>
        <begin position="1"/>
        <end position="33"/>
    </location>
</feature>
<organism evidence="3 4">
    <name type="scientific">Cupriavidus neocaledonicus</name>
    <dbReference type="NCBI Taxonomy" id="1040979"/>
    <lineage>
        <taxon>Bacteria</taxon>
        <taxon>Pseudomonadati</taxon>
        <taxon>Pseudomonadota</taxon>
        <taxon>Betaproteobacteria</taxon>
        <taxon>Burkholderiales</taxon>
        <taxon>Burkholderiaceae</taxon>
        <taxon>Cupriavidus</taxon>
    </lineage>
</organism>
<evidence type="ECO:0000313" key="2">
    <source>
        <dbReference type="EMBL" id="SOZ38424.1"/>
    </source>
</evidence>
<gene>
    <name evidence="2" type="ORF">CBM2605_B100375</name>
    <name evidence="3" type="ORF">CBM2607_11675</name>
</gene>
<evidence type="ECO:0000256" key="1">
    <source>
        <dbReference type="SAM" id="MobiDB-lite"/>
    </source>
</evidence>
<dbReference type="Proteomes" id="UP000256710">
    <property type="component" value="Unassembled WGS sequence"/>
</dbReference>
<dbReference type="AlphaFoldDB" id="A0A375H670"/>
<accession>A0A375H670</accession>
<proteinExistence type="predicted"/>
<protein>
    <submittedName>
        <fullName evidence="3">Uncharacterized protein</fullName>
    </submittedName>
</protein>
<reference evidence="4 5" key="1">
    <citation type="submission" date="2018-01" db="EMBL/GenBank/DDBJ databases">
        <authorList>
            <person name="Clerissi C."/>
        </authorList>
    </citation>
    <scope>NUCLEOTIDE SEQUENCE [LARGE SCALE GENOMIC DNA]</scope>
    <source>
        <strain evidence="2">Cupriavidus taiwanensis STM 6082</strain>
        <strain evidence="3">Cupriavidus taiwanensis STM 6160</strain>
    </source>
</reference>
<dbReference type="EMBL" id="OFTC01000033">
    <property type="protein sequence ID" value="SOZ38424.1"/>
    <property type="molecule type" value="Genomic_DNA"/>
</dbReference>
<evidence type="ECO:0000313" key="4">
    <source>
        <dbReference type="Proteomes" id="UP000255168"/>
    </source>
</evidence>
<keyword evidence="5" id="KW-1185">Reference proteome</keyword>
<evidence type="ECO:0000313" key="5">
    <source>
        <dbReference type="Proteomes" id="UP000256710"/>
    </source>
</evidence>
<dbReference type="Proteomes" id="UP000255168">
    <property type="component" value="Chromosome I"/>
</dbReference>
<sequence length="187" mass="20494">MATRQRSSRHWAAAGGTEHPMSRPSPKPLPTEPTRNSWSSIYVGGLIALPTQVSVPSCIELHLANLQTAKLEQSVYISIPESGDEWTPEQHASIARFFLDKGIEHRDAEMLVLALKATREAVAMLSGQDWQTGVTNTFAVLRQMAPVLLAVHRDALVANEYLEEAAMVDDVLAELAGQRSAAQARRN</sequence>
<dbReference type="EMBL" id="LT984806">
    <property type="protein sequence ID" value="SPD46735.1"/>
    <property type="molecule type" value="Genomic_DNA"/>
</dbReference>
<name>A0A375H670_9BURK</name>